<dbReference type="EMBL" id="GGEC01089244">
    <property type="protein sequence ID" value="MBX69728.1"/>
    <property type="molecule type" value="Transcribed_RNA"/>
</dbReference>
<proteinExistence type="predicted"/>
<dbReference type="AlphaFoldDB" id="A0A2P2QS22"/>
<dbReference type="PANTHER" id="PTHR33090">
    <property type="entry name" value="DUF3774 DOMAIN PROTEIN-RELATED"/>
    <property type="match status" value="1"/>
</dbReference>
<feature type="region of interest" description="Disordered" evidence="1">
    <location>
        <begin position="48"/>
        <end position="73"/>
    </location>
</feature>
<sequence length="103" mass="11200">MAAVSKAWIVATSIGAVEALKDQGICRWNYTMRSMKQHAQSKMGSYSQAKPLSSFSGSYSSSSSSSTTAAVSNEMRDTALKNMERSLMKVMDLGCWGPTTVRF</sequence>
<evidence type="ECO:0000256" key="1">
    <source>
        <dbReference type="SAM" id="MobiDB-lite"/>
    </source>
</evidence>
<accession>A0A2P2QS22</accession>
<dbReference type="InterPro" id="IPR022251">
    <property type="entry name" value="DUF3774_wound-induced"/>
</dbReference>
<name>A0A2P2QS22_RHIMU</name>
<organism evidence="2">
    <name type="scientific">Rhizophora mucronata</name>
    <name type="common">Asiatic mangrove</name>
    <dbReference type="NCBI Taxonomy" id="61149"/>
    <lineage>
        <taxon>Eukaryota</taxon>
        <taxon>Viridiplantae</taxon>
        <taxon>Streptophyta</taxon>
        <taxon>Embryophyta</taxon>
        <taxon>Tracheophyta</taxon>
        <taxon>Spermatophyta</taxon>
        <taxon>Magnoliopsida</taxon>
        <taxon>eudicotyledons</taxon>
        <taxon>Gunneridae</taxon>
        <taxon>Pentapetalae</taxon>
        <taxon>rosids</taxon>
        <taxon>fabids</taxon>
        <taxon>Malpighiales</taxon>
        <taxon>Rhizophoraceae</taxon>
        <taxon>Rhizophora</taxon>
    </lineage>
</organism>
<dbReference type="Pfam" id="PF12609">
    <property type="entry name" value="DUF3774"/>
    <property type="match status" value="1"/>
</dbReference>
<feature type="compositionally biased region" description="Low complexity" evidence="1">
    <location>
        <begin position="53"/>
        <end position="66"/>
    </location>
</feature>
<protein>
    <submittedName>
        <fullName evidence="2">Uncharacterized protein LOC106780302</fullName>
    </submittedName>
</protein>
<evidence type="ECO:0000313" key="2">
    <source>
        <dbReference type="EMBL" id="MBX69728.1"/>
    </source>
</evidence>
<reference evidence="2" key="1">
    <citation type="submission" date="2018-02" db="EMBL/GenBank/DDBJ databases">
        <title>Rhizophora mucronata_Transcriptome.</title>
        <authorList>
            <person name="Meera S.P."/>
            <person name="Sreeshan A."/>
            <person name="Augustine A."/>
        </authorList>
    </citation>
    <scope>NUCLEOTIDE SEQUENCE</scope>
    <source>
        <tissue evidence="2">Leaf</tissue>
    </source>
</reference>